<evidence type="ECO:0000256" key="1">
    <source>
        <dbReference type="ARBA" id="ARBA00022723"/>
    </source>
</evidence>
<feature type="signal peptide" evidence="3">
    <location>
        <begin position="1"/>
        <end position="18"/>
    </location>
</feature>
<keyword evidence="6" id="KW-1185">Reference proteome</keyword>
<keyword evidence="5" id="KW-0456">Lyase</keyword>
<keyword evidence="3" id="KW-0732">Signal</keyword>
<dbReference type="RefSeq" id="WP_024830489.1">
    <property type="nucleotide sequence ID" value="NZ_CAJCKR010000044.1"/>
</dbReference>
<dbReference type="InterPro" id="IPR006311">
    <property type="entry name" value="TAT_signal"/>
</dbReference>
<evidence type="ECO:0000256" key="2">
    <source>
        <dbReference type="SAM" id="MobiDB-lite"/>
    </source>
</evidence>
<evidence type="ECO:0000256" key="3">
    <source>
        <dbReference type="SAM" id="SignalP"/>
    </source>
</evidence>
<comment type="caution">
    <text evidence="5">The sequence shown here is derived from an EMBL/GenBank/DDBJ whole genome shotgun (WGS) entry which is preliminary data.</text>
</comment>
<evidence type="ECO:0000313" key="6">
    <source>
        <dbReference type="Proteomes" id="UP001549119"/>
    </source>
</evidence>
<dbReference type="InterPro" id="IPR006045">
    <property type="entry name" value="Cupin_1"/>
</dbReference>
<dbReference type="CDD" id="cd20305">
    <property type="entry name" value="cupin_OxDC_C"/>
    <property type="match status" value="1"/>
</dbReference>
<dbReference type="Pfam" id="PF00190">
    <property type="entry name" value="Cupin_1"/>
    <property type="match status" value="2"/>
</dbReference>
<dbReference type="InterPro" id="IPR051610">
    <property type="entry name" value="GPI/OXD"/>
</dbReference>
<evidence type="ECO:0000259" key="4">
    <source>
        <dbReference type="SMART" id="SM00835"/>
    </source>
</evidence>
<reference evidence="5 6" key="1">
    <citation type="submission" date="2024-06" db="EMBL/GenBank/DDBJ databases">
        <title>Genomics of switchgrass bacterial isolates.</title>
        <authorList>
            <person name="Shade A."/>
        </authorList>
    </citation>
    <scope>NUCLEOTIDE SEQUENCE [LARGE SCALE GENOMIC DNA]</scope>
    <source>
        <strain evidence="5 6">PvP084</strain>
    </source>
</reference>
<gene>
    <name evidence="5" type="ORF">ABIC20_006462</name>
</gene>
<dbReference type="CDD" id="cd20304">
    <property type="entry name" value="cupin_OxDC_N"/>
    <property type="match status" value="1"/>
</dbReference>
<keyword evidence="1" id="KW-0479">Metal-binding</keyword>
<dbReference type="InterPro" id="IPR014710">
    <property type="entry name" value="RmlC-like_jellyroll"/>
</dbReference>
<feature type="domain" description="Cupin type-1" evidence="4">
    <location>
        <begin position="255"/>
        <end position="396"/>
    </location>
</feature>
<evidence type="ECO:0000313" key="5">
    <source>
        <dbReference type="EMBL" id="MET3869153.1"/>
    </source>
</evidence>
<feature type="chain" id="PRO_5047536981" evidence="3">
    <location>
        <begin position="19"/>
        <end position="408"/>
    </location>
</feature>
<dbReference type="Proteomes" id="UP001549119">
    <property type="component" value="Unassembled WGS sequence"/>
</dbReference>
<protein>
    <submittedName>
        <fullName evidence="5">Oxalate decarboxylase</fullName>
        <ecNumber evidence="5">4.1.1.2</ecNumber>
    </submittedName>
</protein>
<feature type="compositionally biased region" description="Low complexity" evidence="2">
    <location>
        <begin position="15"/>
        <end position="30"/>
    </location>
</feature>
<proteinExistence type="predicted"/>
<dbReference type="PANTHER" id="PTHR35848">
    <property type="entry name" value="OXALATE-BINDING PROTEIN"/>
    <property type="match status" value="1"/>
</dbReference>
<dbReference type="GO" id="GO:0046564">
    <property type="term" value="F:oxalate decarboxylase activity"/>
    <property type="evidence" value="ECO:0007669"/>
    <property type="project" value="UniProtKB-EC"/>
</dbReference>
<dbReference type="InterPro" id="IPR017774">
    <property type="entry name" value="Bicupin_oxalate_deCO2ase/Oxase"/>
</dbReference>
<dbReference type="EC" id="4.1.1.2" evidence="5"/>
<sequence length="408" mass="44028">MTEISRRAVIAAAGGAMAASSAAAQSAGPSAPRPERGGKGADILGPQNRPRAAEEPFTLAPPATDHGTMPNLKWSFADSHMRLEEGGWARQTTIRELPVSKAMAGVNMRLKAGAVREMHWHKESEWAYMIKGKARITAVDQDGRTFADDVGEGDLWYFPGGIPHSIQGLAADGVDGCEFLLVFDDGGFSEDSTFLLTDWLAHTPTDVLAKNFGLPEAAFAEVPQKELYIFPGPKPGPLAADKMGGSGPVPKTFSHRMLAQEPVRTRGGSVRVTDSTVFPASVTIAAALVEVEPGGLRELHWHPNSDEWQYYLSGQGRMTVFGSESKARTFDYRAGDVGYVPFAMGHYIENTGDTTLTFLEMFKSPRYADISLTQWLALTPHPLVQAHTGLDPKLVEALPETKSPVVPG</sequence>
<dbReference type="NCBIfam" id="TIGR03404">
    <property type="entry name" value="bicupin_oxalic"/>
    <property type="match status" value="1"/>
</dbReference>
<dbReference type="SMART" id="SM00835">
    <property type="entry name" value="Cupin_1"/>
    <property type="match status" value="2"/>
</dbReference>
<dbReference type="PANTHER" id="PTHR35848:SF9">
    <property type="entry name" value="SLL1358 PROTEIN"/>
    <property type="match status" value="1"/>
</dbReference>
<name>A0ABV2NRM1_9HYPH</name>
<dbReference type="PROSITE" id="PS51318">
    <property type="entry name" value="TAT"/>
    <property type="match status" value="1"/>
</dbReference>
<dbReference type="EMBL" id="JBEPNW010000002">
    <property type="protein sequence ID" value="MET3869153.1"/>
    <property type="molecule type" value="Genomic_DNA"/>
</dbReference>
<feature type="domain" description="Cupin type-1" evidence="4">
    <location>
        <begin position="75"/>
        <end position="220"/>
    </location>
</feature>
<dbReference type="SUPFAM" id="SSF51182">
    <property type="entry name" value="RmlC-like cupins"/>
    <property type="match status" value="1"/>
</dbReference>
<dbReference type="Gene3D" id="2.60.120.10">
    <property type="entry name" value="Jelly Rolls"/>
    <property type="match status" value="2"/>
</dbReference>
<dbReference type="InterPro" id="IPR011051">
    <property type="entry name" value="RmlC_Cupin_sf"/>
</dbReference>
<accession>A0ABV2NRM1</accession>
<feature type="region of interest" description="Disordered" evidence="2">
    <location>
        <begin position="15"/>
        <end position="49"/>
    </location>
</feature>
<organism evidence="5 6">
    <name type="scientific">Methylobacterium radiotolerans</name>
    <dbReference type="NCBI Taxonomy" id="31998"/>
    <lineage>
        <taxon>Bacteria</taxon>
        <taxon>Pseudomonadati</taxon>
        <taxon>Pseudomonadota</taxon>
        <taxon>Alphaproteobacteria</taxon>
        <taxon>Hyphomicrobiales</taxon>
        <taxon>Methylobacteriaceae</taxon>
        <taxon>Methylobacterium</taxon>
    </lineage>
</organism>